<evidence type="ECO:0000259" key="3">
    <source>
        <dbReference type="Pfam" id="PF00026"/>
    </source>
</evidence>
<accession>A0A075A4X7</accession>
<dbReference type="GeneID" id="20323618"/>
<proteinExistence type="inferred from homology"/>
<dbReference type="InterPro" id="IPR033121">
    <property type="entry name" value="PEPTIDASE_A1"/>
</dbReference>
<dbReference type="Pfam" id="PF00026">
    <property type="entry name" value="Asp"/>
    <property type="match status" value="1"/>
</dbReference>
<reference evidence="4 5" key="1">
    <citation type="submission" date="2013-11" db="EMBL/GenBank/DDBJ databases">
        <title>Opisthorchis viverrini - life in the bile duct.</title>
        <authorList>
            <person name="Young N.D."/>
            <person name="Nagarajan N."/>
            <person name="Lin S.J."/>
            <person name="Korhonen P.K."/>
            <person name="Jex A.R."/>
            <person name="Hall R.S."/>
            <person name="Safavi-Hemami H."/>
            <person name="Kaewkong W."/>
            <person name="Bertrand D."/>
            <person name="Gao S."/>
            <person name="Seet Q."/>
            <person name="Wongkham S."/>
            <person name="Teh B.T."/>
            <person name="Wongkham C."/>
            <person name="Intapan P.M."/>
            <person name="Maleewong W."/>
            <person name="Yang X."/>
            <person name="Hu M."/>
            <person name="Wang Z."/>
            <person name="Hofmann A."/>
            <person name="Sternberg P.W."/>
            <person name="Tan P."/>
            <person name="Wang J."/>
            <person name="Gasser R.B."/>
        </authorList>
    </citation>
    <scope>NUCLEOTIDE SEQUENCE [LARGE SCALE GENOMIC DNA]</scope>
</reference>
<protein>
    <recommendedName>
        <fullName evidence="3">Peptidase A1 domain-containing protein</fullName>
    </recommendedName>
</protein>
<dbReference type="PANTHER" id="PTHR47966">
    <property type="entry name" value="BETA-SITE APP-CLEAVING ENZYME, ISOFORM A-RELATED"/>
    <property type="match status" value="1"/>
</dbReference>
<dbReference type="Gene3D" id="2.40.70.10">
    <property type="entry name" value="Acid Proteases"/>
    <property type="match status" value="1"/>
</dbReference>
<dbReference type="KEGG" id="ovi:T265_09449"/>
<feature type="compositionally biased region" description="Low complexity" evidence="2">
    <location>
        <begin position="39"/>
        <end position="51"/>
    </location>
</feature>
<sequence>MENPWRLNGFKSEVCLQMAQVDGTIHKLPEVCSSEAKTNPDSNSNEPSSDDALGSELQHFANVLRANGYPESTLDLFRRFPEALDELERDKRSVRNSTVSLGNIFVDLVMDGAEKIFANPFDGIIGLGRRLMSPEQTQPLHYTVSQQGRMSQKFGFPFQEQWFILDGIFIFKTGFNVENHRRIFDTGTPEIHLPGDIHMAISEVLGIRRQVDRVYVFECGRLPFLPPVTFQMEGKMFQIMPKQYTSLTTTNGDITCRTLFYNTSADCPVGLTMGMSFLHSFQMIFDDNAGKSSPVVHIQWPCRNLKPGHPTGEASM</sequence>
<dbReference type="AlphaFoldDB" id="A0A075A4X7"/>
<comment type="similarity">
    <text evidence="1">Belongs to the peptidase A1 family.</text>
</comment>
<dbReference type="RefSeq" id="XP_009173780.1">
    <property type="nucleotide sequence ID" value="XM_009175516.1"/>
</dbReference>
<organism evidence="4 5">
    <name type="scientific">Opisthorchis viverrini</name>
    <name type="common">Southeast Asian liver fluke</name>
    <dbReference type="NCBI Taxonomy" id="6198"/>
    <lineage>
        <taxon>Eukaryota</taxon>
        <taxon>Metazoa</taxon>
        <taxon>Spiralia</taxon>
        <taxon>Lophotrochozoa</taxon>
        <taxon>Platyhelminthes</taxon>
        <taxon>Trematoda</taxon>
        <taxon>Digenea</taxon>
        <taxon>Opisthorchiida</taxon>
        <taxon>Opisthorchiata</taxon>
        <taxon>Opisthorchiidae</taxon>
        <taxon>Opisthorchis</taxon>
    </lineage>
</organism>
<dbReference type="SUPFAM" id="SSF50630">
    <property type="entry name" value="Acid proteases"/>
    <property type="match status" value="1"/>
</dbReference>
<evidence type="ECO:0000256" key="1">
    <source>
        <dbReference type="ARBA" id="ARBA00007447"/>
    </source>
</evidence>
<dbReference type="InterPro" id="IPR021109">
    <property type="entry name" value="Peptidase_aspartic_dom_sf"/>
</dbReference>
<keyword evidence="5" id="KW-1185">Reference proteome</keyword>
<feature type="domain" description="Peptidase A1" evidence="3">
    <location>
        <begin position="176"/>
        <end position="289"/>
    </location>
</feature>
<evidence type="ECO:0000256" key="2">
    <source>
        <dbReference type="SAM" id="MobiDB-lite"/>
    </source>
</evidence>
<feature type="region of interest" description="Disordered" evidence="2">
    <location>
        <begin position="34"/>
        <end position="53"/>
    </location>
</feature>
<gene>
    <name evidence="4" type="ORF">T265_09449</name>
</gene>
<evidence type="ECO:0000313" key="4">
    <source>
        <dbReference type="EMBL" id="KER22474.1"/>
    </source>
</evidence>
<dbReference type="Proteomes" id="UP000054324">
    <property type="component" value="Unassembled WGS sequence"/>
</dbReference>
<dbReference type="InterPro" id="IPR001461">
    <property type="entry name" value="Aspartic_peptidase_A1"/>
</dbReference>
<dbReference type="PANTHER" id="PTHR47966:SF51">
    <property type="entry name" value="BETA-SITE APP-CLEAVING ENZYME, ISOFORM A-RELATED"/>
    <property type="match status" value="1"/>
</dbReference>
<dbReference type="EMBL" id="KL596897">
    <property type="protein sequence ID" value="KER22474.1"/>
    <property type="molecule type" value="Genomic_DNA"/>
</dbReference>
<dbReference type="GO" id="GO:0006508">
    <property type="term" value="P:proteolysis"/>
    <property type="evidence" value="ECO:0007669"/>
    <property type="project" value="InterPro"/>
</dbReference>
<evidence type="ECO:0000313" key="5">
    <source>
        <dbReference type="Proteomes" id="UP000054324"/>
    </source>
</evidence>
<name>A0A075A4X7_OPIVI</name>
<dbReference type="CTD" id="20323618"/>
<dbReference type="GO" id="GO:0004190">
    <property type="term" value="F:aspartic-type endopeptidase activity"/>
    <property type="evidence" value="ECO:0007669"/>
    <property type="project" value="InterPro"/>
</dbReference>